<feature type="binding site" evidence="17">
    <location>
        <begin position="414"/>
        <end position="418"/>
    </location>
    <ligand>
        <name>AMP</name>
        <dbReference type="ChEBI" id="CHEBI:456215"/>
    </ligand>
</feature>
<dbReference type="EC" id="4.2.1.136" evidence="19"/>
<evidence type="ECO:0000256" key="13">
    <source>
        <dbReference type="ARBA" id="ARBA00023268"/>
    </source>
</evidence>
<dbReference type="Proteomes" id="UP000823598">
    <property type="component" value="Unassembled WGS sequence"/>
</dbReference>
<feature type="binding site" evidence="18">
    <location>
        <begin position="130"/>
        <end position="136"/>
    </location>
    <ligand>
        <name>(6S)-NADPHX</name>
        <dbReference type="ChEBI" id="CHEBI:64076"/>
    </ligand>
</feature>
<keyword evidence="6 17" id="KW-0547">Nucleotide-binding</keyword>
<dbReference type="CDD" id="cd01171">
    <property type="entry name" value="YXKO-related"/>
    <property type="match status" value="1"/>
</dbReference>
<feature type="binding site" evidence="18">
    <location>
        <position position="141"/>
    </location>
    <ligand>
        <name>(6S)-NADPHX</name>
        <dbReference type="ChEBI" id="CHEBI:64076"/>
    </ligand>
</feature>
<comment type="catalytic activity">
    <reaction evidence="15 17 19">
        <text>(6S)-NADHX + ADP = AMP + phosphate + NADH + H(+)</text>
        <dbReference type="Rhea" id="RHEA:32223"/>
        <dbReference type="ChEBI" id="CHEBI:15378"/>
        <dbReference type="ChEBI" id="CHEBI:43474"/>
        <dbReference type="ChEBI" id="CHEBI:57945"/>
        <dbReference type="ChEBI" id="CHEBI:64074"/>
        <dbReference type="ChEBI" id="CHEBI:456215"/>
        <dbReference type="ChEBI" id="CHEBI:456216"/>
        <dbReference type="EC" id="4.2.1.136"/>
    </reaction>
</comment>
<dbReference type="InterPro" id="IPR036652">
    <property type="entry name" value="YjeF_N_dom_sf"/>
</dbReference>
<evidence type="ECO:0000256" key="3">
    <source>
        <dbReference type="ARBA" id="ARBA00006001"/>
    </source>
</evidence>
<evidence type="ECO:0000256" key="11">
    <source>
        <dbReference type="ARBA" id="ARBA00023235"/>
    </source>
</evidence>
<dbReference type="PANTHER" id="PTHR12592">
    <property type="entry name" value="ATP-DEPENDENT (S)-NAD(P)H-HYDRATE DEHYDRATASE FAMILY MEMBER"/>
    <property type="match status" value="1"/>
</dbReference>
<dbReference type="SUPFAM" id="SSF64153">
    <property type="entry name" value="YjeF N-terminal domain-like"/>
    <property type="match status" value="1"/>
</dbReference>
<feature type="domain" description="YjeF N-terminal" evidence="21">
    <location>
        <begin position="9"/>
        <end position="219"/>
    </location>
</feature>
<feature type="binding site" evidence="17">
    <location>
        <position position="328"/>
    </location>
    <ligand>
        <name>(6S)-NADPHX</name>
        <dbReference type="ChEBI" id="CHEBI:64076"/>
    </ligand>
</feature>
<sequence>MKIFTPSDIREIDRISIEEEGISSYDLMERAASAVSYEIMSRWLPSQRIVMFAGPGNNGGDTLAVARQLIDQGYKPEILLLNTKNKLSADCEKNKQRIIDYGYPDFTEVTKYLDMPDLTESDVVIDGLFGSGLSDTIQGGYVSLIRNINESGAFVVSIDIPSGLFSEFNKGNLINSNVVHADLTLTFQFPRLSFFFEENAYCVGKWKILDIGLSEKAMKKMPANYFLIDKTGVKEAIKPRYQFASKDNFGRLMLVAGSYGMIGAAILASRSAMRAGTGAVTVHTPACGYVVLQTSVPEVMVDVDNDSAGTNITSIPVRQKMAYAIGPGLGTEQRTVDALEKFLKQSTSPMVLDADALNCIAKRPSMIYDIPRNSIITPHHKEFDRLFGEHFTDEERFMKAVDMAKLLKIVIVMKGHYTKVIRPDGKIFINTTGNPGMATAGSGDVLTGIIASLLAQGYNPATAASVGVFIHGLAGDIAREQYGETGLIAGDIAGNIGKAFQKIIDK</sequence>
<keyword evidence="9 18" id="KW-0630">Potassium</keyword>
<organism evidence="22 23">
    <name type="scientific">Candidatus Limisoma faecipullorum</name>
    <dbReference type="NCBI Taxonomy" id="2840854"/>
    <lineage>
        <taxon>Bacteria</taxon>
        <taxon>Pseudomonadati</taxon>
        <taxon>Bacteroidota</taxon>
        <taxon>Bacteroidia</taxon>
        <taxon>Bacteroidales</taxon>
        <taxon>Candidatus Limisoma</taxon>
    </lineage>
</organism>
<comment type="similarity">
    <text evidence="4 19">In the C-terminal section; belongs to the NnrD/CARKD family.</text>
</comment>
<evidence type="ECO:0000256" key="10">
    <source>
        <dbReference type="ARBA" id="ARBA00023027"/>
    </source>
</evidence>
<dbReference type="InterPro" id="IPR030677">
    <property type="entry name" value="Nnr"/>
</dbReference>
<evidence type="ECO:0000256" key="7">
    <source>
        <dbReference type="ARBA" id="ARBA00022840"/>
    </source>
</evidence>
<dbReference type="SUPFAM" id="SSF53613">
    <property type="entry name" value="Ribokinase-like"/>
    <property type="match status" value="1"/>
</dbReference>
<feature type="binding site" evidence="17">
    <location>
        <position position="379"/>
    </location>
    <ligand>
        <name>(6S)-NADPHX</name>
        <dbReference type="ChEBI" id="CHEBI:64076"/>
    </ligand>
</feature>
<evidence type="ECO:0000256" key="6">
    <source>
        <dbReference type="ARBA" id="ARBA00022741"/>
    </source>
</evidence>
<keyword evidence="7 17" id="KW-0067">ATP-binding</keyword>
<dbReference type="EMBL" id="JADIMC010000001">
    <property type="protein sequence ID" value="MBO8475361.1"/>
    <property type="molecule type" value="Genomic_DNA"/>
</dbReference>
<comment type="function">
    <text evidence="18">Catalyzes the epimerization of the S- and R-forms of NAD(P)HX, a damaged form of NAD(P)H that is a result of enzymatic or heat-dependent hydration. This is a prerequisite for the S-specific NAD(P)H-hydrate dehydratase to allow the repair of both epimers of NAD(P)HX.</text>
</comment>
<dbReference type="PROSITE" id="PS01050">
    <property type="entry name" value="YJEF_C_2"/>
    <property type="match status" value="1"/>
</dbReference>
<evidence type="ECO:0000256" key="8">
    <source>
        <dbReference type="ARBA" id="ARBA00022857"/>
    </source>
</evidence>
<evidence type="ECO:0000256" key="19">
    <source>
        <dbReference type="PIRNR" id="PIRNR017184"/>
    </source>
</evidence>
<feature type="binding site" evidence="17">
    <location>
        <position position="264"/>
    </location>
    <ligand>
        <name>(6S)-NADPHX</name>
        <dbReference type="ChEBI" id="CHEBI:64076"/>
    </ligand>
</feature>
<evidence type="ECO:0000256" key="18">
    <source>
        <dbReference type="HAMAP-Rule" id="MF_01966"/>
    </source>
</evidence>
<dbReference type="AlphaFoldDB" id="A0A9D9IP57"/>
<comment type="catalytic activity">
    <reaction evidence="2 18 19">
        <text>(6R)-NADPHX = (6S)-NADPHX</text>
        <dbReference type="Rhea" id="RHEA:32227"/>
        <dbReference type="ChEBI" id="CHEBI:64076"/>
        <dbReference type="ChEBI" id="CHEBI:64077"/>
        <dbReference type="EC" id="5.1.99.6"/>
    </reaction>
</comment>
<dbReference type="NCBIfam" id="TIGR00197">
    <property type="entry name" value="yjeF_nterm"/>
    <property type="match status" value="1"/>
</dbReference>
<evidence type="ECO:0000256" key="14">
    <source>
        <dbReference type="ARBA" id="ARBA00025153"/>
    </source>
</evidence>
<evidence type="ECO:0000256" key="15">
    <source>
        <dbReference type="ARBA" id="ARBA00048238"/>
    </source>
</evidence>
<dbReference type="GO" id="GO:0046496">
    <property type="term" value="P:nicotinamide nucleotide metabolic process"/>
    <property type="evidence" value="ECO:0007669"/>
    <property type="project" value="UniProtKB-UniRule"/>
</dbReference>
<accession>A0A9D9IP57</accession>
<evidence type="ECO:0000259" key="21">
    <source>
        <dbReference type="PROSITE" id="PS51385"/>
    </source>
</evidence>
<comment type="catalytic activity">
    <reaction evidence="1 18 19">
        <text>(6R)-NADHX = (6S)-NADHX</text>
        <dbReference type="Rhea" id="RHEA:32215"/>
        <dbReference type="ChEBI" id="CHEBI:64074"/>
        <dbReference type="ChEBI" id="CHEBI:64075"/>
        <dbReference type="EC" id="5.1.99.6"/>
    </reaction>
</comment>
<comment type="function">
    <text evidence="17">Catalyzes the dehydration of the S-form of NAD(P)HX at the expense of ADP, which is converted to AMP. Together with NAD(P)HX epimerase, which catalyzes the epimerization of the S- and R-forms, the enzyme allows the repair of both epimers of NAD(P)HX, a damaged form of NAD(P)H that is a result of enzymatic or heat-dependent hydration.</text>
</comment>
<dbReference type="Pfam" id="PF01256">
    <property type="entry name" value="Carb_kinase"/>
    <property type="match status" value="1"/>
</dbReference>
<evidence type="ECO:0000256" key="9">
    <source>
        <dbReference type="ARBA" id="ARBA00022958"/>
    </source>
</evidence>
<dbReference type="InterPro" id="IPR017953">
    <property type="entry name" value="Carbohydrate_kinase_pred_CS"/>
</dbReference>
<evidence type="ECO:0000256" key="4">
    <source>
        <dbReference type="ARBA" id="ARBA00009524"/>
    </source>
</evidence>
<dbReference type="GO" id="GO:0052855">
    <property type="term" value="F:ADP-dependent NAD(P)H-hydrate dehydratase activity"/>
    <property type="evidence" value="ECO:0007669"/>
    <property type="project" value="UniProtKB-UniRule"/>
</dbReference>
<dbReference type="GO" id="GO:0046872">
    <property type="term" value="F:metal ion binding"/>
    <property type="evidence" value="ECO:0007669"/>
    <property type="project" value="UniProtKB-UniRule"/>
</dbReference>
<keyword evidence="10 17" id="KW-0520">NAD</keyword>
<feature type="binding site" evidence="18">
    <location>
        <position position="159"/>
    </location>
    <ligand>
        <name>(6S)-NADPHX</name>
        <dbReference type="ChEBI" id="CHEBI:64076"/>
    </ligand>
</feature>
<comment type="subunit">
    <text evidence="17">Homotetramer.</text>
</comment>
<reference evidence="22" key="2">
    <citation type="journal article" date="2021" name="PeerJ">
        <title>Extensive microbial diversity within the chicken gut microbiome revealed by metagenomics and culture.</title>
        <authorList>
            <person name="Gilroy R."/>
            <person name="Ravi A."/>
            <person name="Getino M."/>
            <person name="Pursley I."/>
            <person name="Horton D.L."/>
            <person name="Alikhan N.F."/>
            <person name="Baker D."/>
            <person name="Gharbi K."/>
            <person name="Hall N."/>
            <person name="Watson M."/>
            <person name="Adriaenssens E.M."/>
            <person name="Foster-Nyarko E."/>
            <person name="Jarju S."/>
            <person name="Secka A."/>
            <person name="Antonio M."/>
            <person name="Oren A."/>
            <person name="Chaudhuri R.R."/>
            <person name="La Ragione R."/>
            <person name="Hildebrand F."/>
            <person name="Pallen M.J."/>
        </authorList>
    </citation>
    <scope>NUCLEOTIDE SEQUENCE</scope>
    <source>
        <strain evidence="22">6919</strain>
    </source>
</reference>
<keyword evidence="5 18" id="KW-0479">Metal-binding</keyword>
<dbReference type="PIRSF" id="PIRSF017184">
    <property type="entry name" value="Nnr"/>
    <property type="match status" value="1"/>
</dbReference>
<comment type="cofactor">
    <cofactor evidence="18 19">
        <name>K(+)</name>
        <dbReference type="ChEBI" id="CHEBI:29103"/>
    </cofactor>
    <text evidence="18 19">Binds 1 potassium ion per subunit.</text>
</comment>
<dbReference type="Gene3D" id="3.40.1190.20">
    <property type="match status" value="1"/>
</dbReference>
<keyword evidence="11 18" id="KW-0413">Isomerase</keyword>
<comment type="cofactor">
    <cofactor evidence="17">
        <name>Mg(2+)</name>
        <dbReference type="ChEBI" id="CHEBI:18420"/>
    </cofactor>
</comment>
<dbReference type="PANTHER" id="PTHR12592:SF0">
    <property type="entry name" value="ATP-DEPENDENT (S)-NAD(P)H-HYDRATE DEHYDRATASE"/>
    <property type="match status" value="1"/>
</dbReference>
<keyword evidence="12 17" id="KW-0456">Lyase</keyword>
<dbReference type="PROSITE" id="PS51385">
    <property type="entry name" value="YJEF_N"/>
    <property type="match status" value="1"/>
</dbReference>
<dbReference type="GO" id="GO:0052856">
    <property type="term" value="F:NAD(P)HX epimerase activity"/>
    <property type="evidence" value="ECO:0007669"/>
    <property type="project" value="UniProtKB-UniRule"/>
</dbReference>
<comment type="similarity">
    <text evidence="17">Belongs to the NnrD/CARKD family.</text>
</comment>
<dbReference type="GO" id="GO:0005524">
    <property type="term" value="F:ATP binding"/>
    <property type="evidence" value="ECO:0007669"/>
    <property type="project" value="UniProtKB-UniRule"/>
</dbReference>
<comment type="catalytic activity">
    <reaction evidence="16 17 19">
        <text>(6S)-NADPHX + ADP = AMP + phosphate + NADPH + H(+)</text>
        <dbReference type="Rhea" id="RHEA:32235"/>
        <dbReference type="ChEBI" id="CHEBI:15378"/>
        <dbReference type="ChEBI" id="CHEBI:43474"/>
        <dbReference type="ChEBI" id="CHEBI:57783"/>
        <dbReference type="ChEBI" id="CHEBI:64076"/>
        <dbReference type="ChEBI" id="CHEBI:456215"/>
        <dbReference type="ChEBI" id="CHEBI:456216"/>
        <dbReference type="EC" id="4.2.1.136"/>
    </reaction>
</comment>
<keyword evidence="8 17" id="KW-0521">NADP</keyword>
<feature type="domain" description="YjeF C-terminal" evidence="20">
    <location>
        <begin position="229"/>
        <end position="503"/>
    </location>
</feature>
<evidence type="ECO:0000256" key="1">
    <source>
        <dbReference type="ARBA" id="ARBA00000013"/>
    </source>
</evidence>
<protein>
    <recommendedName>
        <fullName evidence="19">Bifunctional NAD(P)H-hydrate repair enzyme</fullName>
    </recommendedName>
    <alternativeName>
        <fullName evidence="19">Nicotinamide nucleotide repair protein</fullName>
    </alternativeName>
    <domain>
        <recommendedName>
            <fullName evidence="19">ADP-dependent (S)-NAD(P)H-hydrate dehydratase</fullName>
            <ecNumber evidence="19">4.2.1.136</ecNumber>
        </recommendedName>
        <alternativeName>
            <fullName evidence="19">ADP-dependent NAD(P)HX dehydratase</fullName>
        </alternativeName>
    </domain>
    <domain>
        <recommendedName>
            <fullName evidence="19">NAD(P)H-hydrate epimerase</fullName>
            <ecNumber evidence="19">5.1.99.6</ecNumber>
        </recommendedName>
    </domain>
</protein>
<evidence type="ECO:0000256" key="12">
    <source>
        <dbReference type="ARBA" id="ARBA00023239"/>
    </source>
</evidence>
<evidence type="ECO:0000259" key="20">
    <source>
        <dbReference type="PROSITE" id="PS51383"/>
    </source>
</evidence>
<dbReference type="PROSITE" id="PS51383">
    <property type="entry name" value="YJEF_C_3"/>
    <property type="match status" value="1"/>
</dbReference>
<comment type="similarity">
    <text evidence="3 19">In the N-terminal section; belongs to the NnrE/AIBP family.</text>
</comment>
<name>A0A9D9IP57_9BACT</name>
<dbReference type="InterPro" id="IPR029056">
    <property type="entry name" value="Ribokinase-like"/>
</dbReference>
<proteinExistence type="inferred from homology"/>
<dbReference type="EC" id="5.1.99.6" evidence="19"/>
<feature type="binding site" evidence="18">
    <location>
        <position position="162"/>
    </location>
    <ligand>
        <name>K(+)</name>
        <dbReference type="ChEBI" id="CHEBI:29103"/>
    </ligand>
</feature>
<feature type="binding site" evidence="17">
    <location>
        <position position="444"/>
    </location>
    <ligand>
        <name>(6S)-NADPHX</name>
        <dbReference type="ChEBI" id="CHEBI:64076"/>
    </ligand>
</feature>
<evidence type="ECO:0000256" key="5">
    <source>
        <dbReference type="ARBA" id="ARBA00022723"/>
    </source>
</evidence>
<feature type="binding site" evidence="18">
    <location>
        <begin position="57"/>
        <end position="61"/>
    </location>
    <ligand>
        <name>(6S)-NADPHX</name>
        <dbReference type="ChEBI" id="CHEBI:64076"/>
    </ligand>
</feature>
<dbReference type="HAMAP" id="MF_01966">
    <property type="entry name" value="NADHX_epimerase"/>
    <property type="match status" value="1"/>
</dbReference>
<dbReference type="HAMAP" id="MF_01965">
    <property type="entry name" value="NADHX_dehydratase"/>
    <property type="match status" value="1"/>
</dbReference>
<feature type="binding site" evidence="17">
    <location>
        <position position="443"/>
    </location>
    <ligand>
        <name>AMP</name>
        <dbReference type="ChEBI" id="CHEBI:456215"/>
    </ligand>
</feature>
<comment type="caution">
    <text evidence="22">The sequence shown here is derived from an EMBL/GenBank/DDBJ whole genome shotgun (WGS) entry which is preliminary data.</text>
</comment>
<feature type="binding site" evidence="18">
    <location>
        <position position="58"/>
    </location>
    <ligand>
        <name>K(+)</name>
        <dbReference type="ChEBI" id="CHEBI:29103"/>
    </ligand>
</feature>
<comment type="function">
    <text evidence="14 19">Bifunctional enzyme that catalyzes the epimerization of the S- and R-forms of NAD(P)HX and the dehydration of the S-form of NAD(P)HX at the expense of ADP, which is converted to AMP. This allows the repair of both epimers of NAD(P)HX, a damaged form of NAD(P)H that is a result of enzymatic or heat-dependent hydration.</text>
</comment>
<dbReference type="InterPro" id="IPR004443">
    <property type="entry name" value="YjeF_N_dom"/>
</dbReference>
<dbReference type="InterPro" id="IPR000631">
    <property type="entry name" value="CARKD"/>
</dbReference>
<keyword evidence="13" id="KW-0511">Multifunctional enzyme</keyword>
<dbReference type="Pfam" id="PF03853">
    <property type="entry name" value="YjeF_N"/>
    <property type="match status" value="1"/>
</dbReference>
<evidence type="ECO:0000256" key="2">
    <source>
        <dbReference type="ARBA" id="ARBA00000909"/>
    </source>
</evidence>
<dbReference type="GO" id="GO:0110051">
    <property type="term" value="P:metabolite repair"/>
    <property type="evidence" value="ECO:0007669"/>
    <property type="project" value="TreeGrafter"/>
</dbReference>
<gene>
    <name evidence="17" type="primary">nnrD</name>
    <name evidence="18" type="synonym">nnrE</name>
    <name evidence="22" type="ORF">IAB88_00015</name>
</gene>
<dbReference type="NCBIfam" id="TIGR00196">
    <property type="entry name" value="yjeF_cterm"/>
    <property type="match status" value="1"/>
</dbReference>
<reference evidence="22" key="1">
    <citation type="submission" date="2020-10" db="EMBL/GenBank/DDBJ databases">
        <authorList>
            <person name="Gilroy R."/>
        </authorList>
    </citation>
    <scope>NUCLEOTIDE SEQUENCE</scope>
    <source>
        <strain evidence="22">6919</strain>
    </source>
</reference>
<evidence type="ECO:0000313" key="23">
    <source>
        <dbReference type="Proteomes" id="UP000823598"/>
    </source>
</evidence>
<evidence type="ECO:0000256" key="17">
    <source>
        <dbReference type="HAMAP-Rule" id="MF_01965"/>
    </source>
</evidence>
<evidence type="ECO:0000313" key="22">
    <source>
        <dbReference type="EMBL" id="MBO8475361.1"/>
    </source>
</evidence>
<dbReference type="Gene3D" id="3.40.50.10260">
    <property type="entry name" value="YjeF N-terminal domain"/>
    <property type="match status" value="1"/>
</dbReference>
<feature type="binding site" evidence="18">
    <location>
        <position position="126"/>
    </location>
    <ligand>
        <name>K(+)</name>
        <dbReference type="ChEBI" id="CHEBI:29103"/>
    </ligand>
</feature>
<evidence type="ECO:0000256" key="16">
    <source>
        <dbReference type="ARBA" id="ARBA00049209"/>
    </source>
</evidence>
<comment type="similarity">
    <text evidence="18">Belongs to the NnrE/AIBP family.</text>
</comment>